<dbReference type="Pfam" id="PF01135">
    <property type="entry name" value="PCMT"/>
    <property type="match status" value="1"/>
</dbReference>
<reference evidence="1 2" key="1">
    <citation type="submission" date="2020-06" db="EMBL/GenBank/DDBJ databases">
        <title>Actinomadura xiongansis sp. nov., isolated from soil of Baiyangdian.</title>
        <authorList>
            <person name="Zhang X."/>
        </authorList>
    </citation>
    <scope>NUCLEOTIDE SEQUENCE [LARGE SCALE GENOMIC DNA]</scope>
    <source>
        <strain evidence="1 2">HBUM206468</strain>
    </source>
</reference>
<dbReference type="SUPFAM" id="SSF53335">
    <property type="entry name" value="S-adenosyl-L-methionine-dependent methyltransferases"/>
    <property type="match status" value="1"/>
</dbReference>
<name>A0ABR7LQ71_9ACTN</name>
<protein>
    <submittedName>
        <fullName evidence="1">Uncharacterized protein</fullName>
    </submittedName>
</protein>
<evidence type="ECO:0000313" key="1">
    <source>
        <dbReference type="EMBL" id="MBC6466647.1"/>
    </source>
</evidence>
<dbReference type="InterPro" id="IPR029063">
    <property type="entry name" value="SAM-dependent_MTases_sf"/>
</dbReference>
<organism evidence="1 2">
    <name type="scientific">Actinomadura alba</name>
    <dbReference type="NCBI Taxonomy" id="406431"/>
    <lineage>
        <taxon>Bacteria</taxon>
        <taxon>Bacillati</taxon>
        <taxon>Actinomycetota</taxon>
        <taxon>Actinomycetes</taxon>
        <taxon>Streptosporangiales</taxon>
        <taxon>Thermomonosporaceae</taxon>
        <taxon>Actinomadura</taxon>
    </lineage>
</organism>
<proteinExistence type="predicted"/>
<evidence type="ECO:0000313" key="2">
    <source>
        <dbReference type="Proteomes" id="UP000805614"/>
    </source>
</evidence>
<dbReference type="Gene3D" id="3.40.50.150">
    <property type="entry name" value="Vaccinia Virus protein VP39"/>
    <property type="match status" value="1"/>
</dbReference>
<dbReference type="Proteomes" id="UP000805614">
    <property type="component" value="Unassembled WGS sequence"/>
</dbReference>
<keyword evidence="2" id="KW-1185">Reference proteome</keyword>
<sequence length="316" mass="34323">MLRASSKSSSCTRRRGRRSIVAEAWKNTAVLQRGLIDVAAHARTMLDAAGYGDVRVITRDGALGAREHAPFDRMIATVGVWDLPAAWWDQLAIGGRLVLPLRWRGLTRSVAFIRDKDRMRSDSVKTCGFLPMIGQDGEREGHIDADRLIKIYWDADQPIVPLALRGAIAQPGTCAWSEATVGPEDPFDGVWLRLTATEPGTCRITVKPAAIDGGLRRPAVPALSPALVQGGSLAYLTLRPLAEGGGAESRFRLGAAVGYGSDGVDLAERLCEQIRAWDRDRTAEPVLTAYPADTPDSRLITGQVIDKPSVRLMISY</sequence>
<comment type="caution">
    <text evidence="1">The sequence shown here is derived from an EMBL/GenBank/DDBJ whole genome shotgun (WGS) entry which is preliminary data.</text>
</comment>
<dbReference type="RefSeq" id="WP_187243661.1">
    <property type="nucleotide sequence ID" value="NZ_BAAAOK010000013.1"/>
</dbReference>
<accession>A0ABR7LQ71</accession>
<dbReference type="EMBL" id="JABVEC010000009">
    <property type="protein sequence ID" value="MBC6466647.1"/>
    <property type="molecule type" value="Genomic_DNA"/>
</dbReference>
<gene>
    <name evidence="1" type="ORF">HKK74_14200</name>
</gene>